<evidence type="ECO:0000256" key="7">
    <source>
        <dbReference type="ARBA" id="ARBA00023242"/>
    </source>
</evidence>
<dbReference type="PROSITE" id="PS50056">
    <property type="entry name" value="TYR_PHOSPHATASE_2"/>
    <property type="match status" value="1"/>
</dbReference>
<dbReference type="PANTHER" id="PTHR45848:SF4">
    <property type="entry name" value="DUAL SPECIFICITY PROTEIN PHOSPHATASE 12"/>
    <property type="match status" value="1"/>
</dbReference>
<keyword evidence="6" id="KW-0904">Protein phosphatase</keyword>
<evidence type="ECO:0000256" key="9">
    <source>
        <dbReference type="ARBA" id="ARBA00048336"/>
    </source>
</evidence>
<dbReference type="InterPro" id="IPR000340">
    <property type="entry name" value="Dual-sp_phosphatase_cat-dom"/>
</dbReference>
<evidence type="ECO:0000259" key="13">
    <source>
        <dbReference type="PROSITE" id="PS50056"/>
    </source>
</evidence>
<dbReference type="Gene3D" id="3.90.190.10">
    <property type="entry name" value="Protein tyrosine phosphatase superfamily"/>
    <property type="match status" value="1"/>
</dbReference>
<feature type="active site" description="Phosphocysteine intermediate" evidence="11">
    <location>
        <position position="85"/>
    </location>
</feature>
<comment type="catalytic activity">
    <reaction evidence="8">
        <text>O-phospho-L-seryl-[protein] + H2O = L-seryl-[protein] + phosphate</text>
        <dbReference type="Rhea" id="RHEA:20629"/>
        <dbReference type="Rhea" id="RHEA-COMP:9863"/>
        <dbReference type="Rhea" id="RHEA-COMP:11604"/>
        <dbReference type="ChEBI" id="CHEBI:15377"/>
        <dbReference type="ChEBI" id="CHEBI:29999"/>
        <dbReference type="ChEBI" id="CHEBI:43474"/>
        <dbReference type="ChEBI" id="CHEBI:83421"/>
        <dbReference type="EC" id="3.1.3.16"/>
    </reaction>
</comment>
<comment type="similarity">
    <text evidence="3">Belongs to the protein-tyrosine phosphatase family. Non-receptor class dual specificity subfamily.</text>
</comment>
<dbReference type="InterPro" id="IPR016278">
    <property type="entry name" value="DUSP12"/>
</dbReference>
<evidence type="ECO:0000256" key="10">
    <source>
        <dbReference type="ARBA" id="ARBA00051722"/>
    </source>
</evidence>
<name>A0A7I8W2T8_9ANNE</name>
<evidence type="ECO:0000256" key="6">
    <source>
        <dbReference type="ARBA" id="ARBA00022912"/>
    </source>
</evidence>
<dbReference type="InterPro" id="IPR020422">
    <property type="entry name" value="TYR_PHOSPHATASE_DUAL_dom"/>
</dbReference>
<protein>
    <submittedName>
        <fullName evidence="14">DgyrCDS10905</fullName>
    </submittedName>
</protein>
<sequence length="307" mass="35469">MSYIQDGLFVGGIDDAIDSKYLRKKGIKQILSIHIKPIPIEYREDFEYKWVHAIDTPSQDLLFHFQECIDFIESGRQLGATLIHCEYGISRSVTIAVAYLMQKLSLSLNESLDLIKTHRPGVRPNSGFLKQLKLFERMNFTIDERNKEFKIYKLENLADKISSGRINVFFQMQLLNNLLDAGASIKDDNLRSQLARDPNMDRDSTHGTTDAVYYCGKCRKPLFYDNSIILHDDDKTTETCYSSLFIEPVKWMEENIQTLEGKVYCPKCKAKIGRFNWSGSKCTCGSWVTPSFHIRNDMVYKPMPRTK</sequence>
<evidence type="ECO:0000259" key="12">
    <source>
        <dbReference type="PROSITE" id="PS50054"/>
    </source>
</evidence>
<keyword evidence="5" id="KW-0378">Hydrolase</keyword>
<evidence type="ECO:0000256" key="1">
    <source>
        <dbReference type="ARBA" id="ARBA00004123"/>
    </source>
</evidence>
<feature type="domain" description="Tyrosine specific protein phosphatases" evidence="13">
    <location>
        <begin position="63"/>
        <end position="122"/>
    </location>
</feature>
<comment type="caution">
    <text evidence="14">The sequence shown here is derived from an EMBL/GenBank/DDBJ whole genome shotgun (WGS) entry which is preliminary data.</text>
</comment>
<dbReference type="InterPro" id="IPR000387">
    <property type="entry name" value="Tyr_Pase_dom"/>
</dbReference>
<keyword evidence="4" id="KW-0963">Cytoplasm</keyword>
<dbReference type="Proteomes" id="UP000549394">
    <property type="component" value="Unassembled WGS sequence"/>
</dbReference>
<dbReference type="GO" id="GO:0008138">
    <property type="term" value="F:protein tyrosine/serine/threonine phosphatase activity"/>
    <property type="evidence" value="ECO:0007669"/>
    <property type="project" value="InterPro"/>
</dbReference>
<evidence type="ECO:0000256" key="11">
    <source>
        <dbReference type="PIRSR" id="PIRSR000941-50"/>
    </source>
</evidence>
<dbReference type="EMBL" id="CAJFCJ010000017">
    <property type="protein sequence ID" value="CAD5122482.1"/>
    <property type="molecule type" value="Genomic_DNA"/>
</dbReference>
<dbReference type="InterPro" id="IPR029021">
    <property type="entry name" value="Prot-tyrosine_phosphatase-like"/>
</dbReference>
<dbReference type="PANTHER" id="PTHR45848">
    <property type="entry name" value="DUAL SPECIFICITY PROTEIN PHOSPHATASE 12 FAMILY MEMBER"/>
    <property type="match status" value="1"/>
</dbReference>
<evidence type="ECO:0000256" key="8">
    <source>
        <dbReference type="ARBA" id="ARBA00047761"/>
    </source>
</evidence>
<evidence type="ECO:0000313" key="15">
    <source>
        <dbReference type="Proteomes" id="UP000549394"/>
    </source>
</evidence>
<reference evidence="14 15" key="1">
    <citation type="submission" date="2020-08" db="EMBL/GenBank/DDBJ databases">
        <authorList>
            <person name="Hejnol A."/>
        </authorList>
    </citation>
    <scope>NUCLEOTIDE SEQUENCE [LARGE SCALE GENOMIC DNA]</scope>
</reference>
<dbReference type="SMART" id="SM00195">
    <property type="entry name" value="DSPc"/>
    <property type="match status" value="1"/>
</dbReference>
<evidence type="ECO:0000256" key="4">
    <source>
        <dbReference type="ARBA" id="ARBA00022490"/>
    </source>
</evidence>
<proteinExistence type="inferred from homology"/>
<comment type="subcellular location">
    <subcellularLocation>
        <location evidence="2">Cytoplasm</location>
    </subcellularLocation>
    <subcellularLocation>
        <location evidence="1">Nucleus</location>
    </subcellularLocation>
</comment>
<organism evidence="14 15">
    <name type="scientific">Dimorphilus gyrociliatus</name>
    <dbReference type="NCBI Taxonomy" id="2664684"/>
    <lineage>
        <taxon>Eukaryota</taxon>
        <taxon>Metazoa</taxon>
        <taxon>Spiralia</taxon>
        <taxon>Lophotrochozoa</taxon>
        <taxon>Annelida</taxon>
        <taxon>Polychaeta</taxon>
        <taxon>Polychaeta incertae sedis</taxon>
        <taxon>Dinophilidae</taxon>
        <taxon>Dimorphilus</taxon>
    </lineage>
</organism>
<keyword evidence="7" id="KW-0539">Nucleus</keyword>
<comment type="catalytic activity">
    <reaction evidence="9">
        <text>O-phospho-L-threonyl-[protein] + H2O = L-threonyl-[protein] + phosphate</text>
        <dbReference type="Rhea" id="RHEA:47004"/>
        <dbReference type="Rhea" id="RHEA-COMP:11060"/>
        <dbReference type="Rhea" id="RHEA-COMP:11605"/>
        <dbReference type="ChEBI" id="CHEBI:15377"/>
        <dbReference type="ChEBI" id="CHEBI:30013"/>
        <dbReference type="ChEBI" id="CHEBI:43474"/>
        <dbReference type="ChEBI" id="CHEBI:61977"/>
        <dbReference type="EC" id="3.1.3.16"/>
    </reaction>
</comment>
<dbReference type="GO" id="GO:0005634">
    <property type="term" value="C:nucleus"/>
    <property type="evidence" value="ECO:0007669"/>
    <property type="project" value="UniProtKB-SubCell"/>
</dbReference>
<accession>A0A7I8W2T8</accession>
<dbReference type="PROSITE" id="PS50054">
    <property type="entry name" value="TYR_PHOSPHATASE_DUAL"/>
    <property type="match status" value="1"/>
</dbReference>
<comment type="catalytic activity">
    <reaction evidence="10">
        <text>O-phospho-L-tyrosyl-[protein] + H2O = L-tyrosyl-[protein] + phosphate</text>
        <dbReference type="Rhea" id="RHEA:10684"/>
        <dbReference type="Rhea" id="RHEA-COMP:10136"/>
        <dbReference type="Rhea" id="RHEA-COMP:20101"/>
        <dbReference type="ChEBI" id="CHEBI:15377"/>
        <dbReference type="ChEBI" id="CHEBI:43474"/>
        <dbReference type="ChEBI" id="CHEBI:46858"/>
        <dbReference type="ChEBI" id="CHEBI:61978"/>
        <dbReference type="EC" id="3.1.3.48"/>
    </reaction>
</comment>
<dbReference type="FunFam" id="3.90.190.10:FF:000056">
    <property type="entry name" value="Dual specificity phosphatase 12"/>
    <property type="match status" value="1"/>
</dbReference>
<dbReference type="GO" id="GO:0004722">
    <property type="term" value="F:protein serine/threonine phosphatase activity"/>
    <property type="evidence" value="ECO:0007669"/>
    <property type="project" value="UniProtKB-EC"/>
</dbReference>
<dbReference type="GO" id="GO:0004725">
    <property type="term" value="F:protein tyrosine phosphatase activity"/>
    <property type="evidence" value="ECO:0007669"/>
    <property type="project" value="UniProtKB-EC"/>
</dbReference>
<evidence type="ECO:0000256" key="2">
    <source>
        <dbReference type="ARBA" id="ARBA00004496"/>
    </source>
</evidence>
<evidence type="ECO:0000256" key="5">
    <source>
        <dbReference type="ARBA" id="ARBA00022801"/>
    </source>
</evidence>
<dbReference type="GO" id="GO:0005737">
    <property type="term" value="C:cytoplasm"/>
    <property type="evidence" value="ECO:0007669"/>
    <property type="project" value="UniProtKB-SubCell"/>
</dbReference>
<feature type="domain" description="Tyrosine-protein phosphatase" evidence="12">
    <location>
        <begin position="1"/>
        <end position="141"/>
    </location>
</feature>
<dbReference type="CDD" id="cd14498">
    <property type="entry name" value="DSP"/>
    <property type="match status" value="1"/>
</dbReference>
<gene>
    <name evidence="14" type="ORF">DGYR_LOCUS10288</name>
</gene>
<keyword evidence="15" id="KW-1185">Reference proteome</keyword>
<dbReference type="PIRSF" id="PIRSF000941">
    <property type="entry name" value="DUSP12"/>
    <property type="match status" value="1"/>
</dbReference>
<evidence type="ECO:0000313" key="14">
    <source>
        <dbReference type="EMBL" id="CAD5122482.1"/>
    </source>
</evidence>
<dbReference type="SUPFAM" id="SSF52799">
    <property type="entry name" value="(Phosphotyrosine protein) phosphatases II"/>
    <property type="match status" value="1"/>
</dbReference>
<dbReference type="Pfam" id="PF00782">
    <property type="entry name" value="DSPc"/>
    <property type="match status" value="1"/>
</dbReference>
<evidence type="ECO:0000256" key="3">
    <source>
        <dbReference type="ARBA" id="ARBA00008601"/>
    </source>
</evidence>
<dbReference type="AlphaFoldDB" id="A0A7I8W2T8"/>
<dbReference type="OrthoDB" id="2017893at2759"/>